<evidence type="ECO:0000313" key="6">
    <source>
        <dbReference type="Proteomes" id="UP000265040"/>
    </source>
</evidence>
<feature type="compositionally biased region" description="Basic and acidic residues" evidence="3">
    <location>
        <begin position="790"/>
        <end position="800"/>
    </location>
</feature>
<feature type="region of interest" description="Disordered" evidence="3">
    <location>
        <begin position="968"/>
        <end position="996"/>
    </location>
</feature>
<feature type="compositionally biased region" description="Polar residues" evidence="3">
    <location>
        <begin position="488"/>
        <end position="499"/>
    </location>
</feature>
<dbReference type="InParanoid" id="A0A3Q1ISK4"/>
<feature type="compositionally biased region" description="Basic and acidic residues" evidence="3">
    <location>
        <begin position="371"/>
        <end position="395"/>
    </location>
</feature>
<dbReference type="OrthoDB" id="9895617at2759"/>
<evidence type="ECO:0000256" key="2">
    <source>
        <dbReference type="ARBA" id="ARBA00022737"/>
    </source>
</evidence>
<feature type="compositionally biased region" description="Polar residues" evidence="3">
    <location>
        <begin position="678"/>
        <end position="697"/>
    </location>
</feature>
<dbReference type="PROSITE" id="PS50231">
    <property type="entry name" value="RICIN_B_LECTIN"/>
    <property type="match status" value="1"/>
</dbReference>
<dbReference type="SUPFAM" id="SSF49695">
    <property type="entry name" value="gamma-Crystallin-like"/>
    <property type="match status" value="3"/>
</dbReference>
<feature type="region of interest" description="Disordered" evidence="3">
    <location>
        <begin position="1"/>
        <end position="716"/>
    </location>
</feature>
<feature type="compositionally biased region" description="Basic and acidic residues" evidence="3">
    <location>
        <begin position="339"/>
        <end position="354"/>
    </location>
</feature>
<feature type="compositionally biased region" description="Polar residues" evidence="3">
    <location>
        <begin position="970"/>
        <end position="988"/>
    </location>
</feature>
<feature type="compositionally biased region" description="Low complexity" evidence="3">
    <location>
        <begin position="663"/>
        <end position="673"/>
    </location>
</feature>
<dbReference type="Gene3D" id="2.80.10.50">
    <property type="match status" value="1"/>
</dbReference>
<reference evidence="5" key="3">
    <citation type="submission" date="2025-09" db="UniProtKB">
        <authorList>
            <consortium name="Ensembl"/>
        </authorList>
    </citation>
    <scope>IDENTIFICATION</scope>
</reference>
<name>A0A3Q1ISK4_ANATE</name>
<feature type="region of interest" description="Disordered" evidence="3">
    <location>
        <begin position="919"/>
        <end position="944"/>
    </location>
</feature>
<feature type="domain" description="Beta/gamma crystallin 'Greek key'" evidence="4">
    <location>
        <begin position="1384"/>
        <end position="1421"/>
    </location>
</feature>
<accession>A0A3Q1ISK4</accession>
<dbReference type="InterPro" id="IPR050252">
    <property type="entry name" value="Beta/Gamma-Crystallin"/>
</dbReference>
<feature type="domain" description="Beta/gamma crystallin 'Greek key'" evidence="4">
    <location>
        <begin position="1193"/>
        <end position="1246"/>
    </location>
</feature>
<sequence>MSIKERAKNFIDASIPEAKPAQAQKPATSGMSQKLTPLPVEVSVPESANLSSQGKLDTKGPLHTTVSETTAKPDGQDTSIAQTLVATEQSTDSKITNSAASKTANQGKICNIVESDVSIKGTDDLSEMPNNISPQSKGPSRTGSRSKRRKSKEPMSPASPNGENKPTLKQQQVDYTDKTVSASKQLTEKVSSDKAQRNSSDEQLLSDSKEKPFKEAEVLDKPEKQIESSFKMQNIDKPINRQGELPANQDEPDTAACKTGTKSVDKDPIVLPQKVEETQGHSVVFTQDREMASKDSTETPSPSPLPVDERPIEKTLTLEQESPVEHPKLDKQSSMQIESKSKDKVRQPSKKDPEQTQQPQNKDTEIINQVESKREEKLKKGEKEKNDQSNKKDEAQPLCSNTNTMKGKDSVNGQGISGTEGSVVKNDDGKKLETKDKTQPIKDTDSEAKQQERASQTSEKTSGSSDLCAPTHCVGQTETTHPDKATVSDLTNEAVSGTQCDKGPLKGETAANVPPELQTKSTESPGREKNHVVSAAEPQPNSVSVEKTENSPDDSHTHGAHDDVSSSKPITKATTAVEEASVKATNDTPLLITAQTDNMGEKESLIKEPTVVSASESVSSVEAGQDDGGKNTAVKSVPSEIKTSGDIINLAQSHPQCEESKKTMSTSDTSSLKEAGTKISQRPSESRAAKSTVNVTEKTAEKTFKPPVNELSPVANGDSALRPQLLAVEKKLLNNKPIQTPKALTSPEANKRIPDSIQRSSMKKLHFPRELNKDDSSKWRDTPSSWLDVDLPKQKLKVPEPKLSSSGSESNLLDTSGELDDNDFVEKIKKLCAPFSVPPRKHNHLRPPQPPFAMPAIKEDRFEKTFDPEEFKIGLRRNKFTLDTTPSLLAQLQTSETKSIIKPARASLADRSMLLSSLDTHSRLREKTPVNVDENKDKGEKEDQIKVKSRLEGSCVFSSLINSKGKRNGLLTQVDGTSSGDVSPSETHVLSPPPLSKQPLSSPMVLFEKAQHSGQSYEIYRDVPDATSLQLSPVISVQVVRGCWILYEKPDFQGRCIALEEGGNDLTNVWAESELETEPQNSPPMLIGSIRLAVWDYSIPHIDLFTEPEGHGRVTPYNDDTIETGSFGIPLSTASIQVHSGVWLVFSDPGFQGMVAVLETGVYPFPETWGFPSPFVGSLRPLKMSTFVTFFLSQAVVYENPHFEGSCLEIDSDVFSFCDSEEDFATEGELPDSKKLKTVGSLKISGGLWVGYSQPGFEGQQYILEEGEYLDCSDWGGSEQLLSLRPILADFVAPHLKMFNDRDFGELGVNIDLTGPVINMDDTGYGMKTQSIEVIGGVWVVFEEPGFCGESYILEKGLYGSPEDWGALQPRVASAMPVVLVRTTKVQLFSDPGFQGSVLPLEDSVATLQDGFSVGSCKVLAGSWLAFEGQDFTGRMYVLEVGSYPDLRAMGYDATSSSIQSLQTTGFEFSLPSITLFERCGLRGKRVVLTDGSVNLQLAGGCSRVQSVLVEGAMWILYERINYQGTQILLKPGEILDWRKFSSWQKIGSLRPLIQKQVHFRLRNRQTGLLMSVTGSLDDVKLMRIQETEENEGLEQIWFYQNGHLHCKLLEECCLSPSGSVTMAGSRVGLSPEPDMHLWSITPEGFIRYTPTSDLVLEVKGGHHYDKNQVILNPFDPNKLQQRWNVEII</sequence>
<feature type="compositionally biased region" description="Low complexity" evidence="3">
    <location>
        <begin position="18"/>
        <end position="27"/>
    </location>
</feature>
<feature type="compositionally biased region" description="Basic and acidic residues" evidence="3">
    <location>
        <begin position="767"/>
        <end position="781"/>
    </location>
</feature>
<dbReference type="InterPro" id="IPR000772">
    <property type="entry name" value="Ricin_B_lectin"/>
</dbReference>
<feature type="compositionally biased region" description="Basic and acidic residues" evidence="3">
    <location>
        <begin position="546"/>
        <end position="565"/>
    </location>
</feature>
<evidence type="ECO:0000313" key="5">
    <source>
        <dbReference type="Ensembl" id="ENSATEP00000020643.2"/>
    </source>
</evidence>
<dbReference type="InterPro" id="IPR001064">
    <property type="entry name" value="Beta/gamma_crystallin"/>
</dbReference>
<dbReference type="Ensembl" id="ENSATET00000020998.3">
    <property type="protein sequence ID" value="ENSATEP00000020643.2"/>
    <property type="gene ID" value="ENSATEG00000014355.3"/>
</dbReference>
<feature type="region of interest" description="Disordered" evidence="3">
    <location>
        <begin position="732"/>
        <end position="815"/>
    </location>
</feature>
<feature type="compositionally biased region" description="Polar residues" evidence="3">
    <location>
        <begin position="46"/>
        <end position="55"/>
    </location>
</feature>
<evidence type="ECO:0000256" key="1">
    <source>
        <dbReference type="ARBA" id="ARBA00009646"/>
    </source>
</evidence>
<dbReference type="InterPro" id="IPR035992">
    <property type="entry name" value="Ricin_B-like_lectins"/>
</dbReference>
<dbReference type="PANTHER" id="PTHR11818">
    <property type="entry name" value="BETA/GAMMA CRYSTALLIN"/>
    <property type="match status" value="1"/>
</dbReference>
<protein>
    <recommendedName>
        <fullName evidence="4">Beta/gamma crystallin 'Greek key' domain-containing protein</fullName>
    </recommendedName>
</protein>
<feature type="compositionally biased region" description="Polar residues" evidence="3">
    <location>
        <begin position="803"/>
        <end position="814"/>
    </location>
</feature>
<feature type="compositionally biased region" description="Basic and acidic residues" evidence="3">
    <location>
        <begin position="263"/>
        <end position="279"/>
    </location>
</feature>
<keyword evidence="6" id="KW-1185">Reference proteome</keyword>
<feature type="compositionally biased region" description="Basic and acidic residues" evidence="3">
    <location>
        <begin position="287"/>
        <end position="297"/>
    </location>
</feature>
<keyword evidence="2" id="KW-0677">Repeat</keyword>
<feature type="domain" description="Beta/gamma crystallin 'Greek key'" evidence="4">
    <location>
        <begin position="1042"/>
        <end position="1094"/>
    </location>
</feature>
<dbReference type="PROSITE" id="PS50915">
    <property type="entry name" value="CRYSTALLIN_BETA_GAMMA"/>
    <property type="match status" value="8"/>
</dbReference>
<feature type="domain" description="Beta/gamma crystallin 'Greek key'" evidence="4">
    <location>
        <begin position="1337"/>
        <end position="1380"/>
    </location>
</feature>
<feature type="compositionally biased region" description="Polar residues" evidence="3">
    <location>
        <begin position="64"/>
        <end position="108"/>
    </location>
</feature>
<evidence type="ECO:0000259" key="4">
    <source>
        <dbReference type="PROSITE" id="PS50915"/>
    </source>
</evidence>
<feature type="compositionally biased region" description="Polar residues" evidence="3">
    <location>
        <begin position="398"/>
        <end position="420"/>
    </location>
</feature>
<feature type="compositionally biased region" description="Low complexity" evidence="3">
    <location>
        <begin position="611"/>
        <end position="623"/>
    </location>
</feature>
<dbReference type="PANTHER" id="PTHR11818:SF2">
    <property type="entry name" value="BETA_GAMMA CRYSTALLIN DOMAIN-CONTAINING PROTEIN 1"/>
    <property type="match status" value="1"/>
</dbReference>
<comment type="similarity">
    <text evidence="1">Belongs to the beta/gamma-crystallin family.</text>
</comment>
<feature type="compositionally biased region" description="Basic and acidic residues" evidence="3">
    <location>
        <begin position="186"/>
        <end position="200"/>
    </location>
</feature>
<feature type="compositionally biased region" description="Polar residues" evidence="3">
    <location>
        <begin position="453"/>
        <end position="465"/>
    </location>
</feature>
<feature type="compositionally biased region" description="Basic and acidic residues" evidence="3">
    <location>
        <begin position="920"/>
        <end position="944"/>
    </location>
</feature>
<dbReference type="Proteomes" id="UP000265040">
    <property type="component" value="Chromosome 24"/>
</dbReference>
<feature type="domain" description="Beta/gamma crystallin 'Greek key'" evidence="4">
    <location>
        <begin position="1513"/>
        <end position="1554"/>
    </location>
</feature>
<dbReference type="SMART" id="SM00247">
    <property type="entry name" value="XTALbg"/>
    <property type="match status" value="6"/>
</dbReference>
<dbReference type="InterPro" id="IPR011024">
    <property type="entry name" value="G_crystallin-like"/>
</dbReference>
<feature type="domain" description="Beta/gamma crystallin 'Greek key'" evidence="4">
    <location>
        <begin position="1141"/>
        <end position="1183"/>
    </location>
</feature>
<feature type="compositionally biased region" description="Polar residues" evidence="3">
    <location>
        <begin position="158"/>
        <end position="185"/>
    </location>
</feature>
<feature type="compositionally biased region" description="Basic and acidic residues" evidence="3">
    <location>
        <begin position="207"/>
        <end position="226"/>
    </location>
</feature>
<proteinExistence type="inferred from homology"/>
<evidence type="ECO:0000256" key="3">
    <source>
        <dbReference type="SAM" id="MobiDB-lite"/>
    </source>
</evidence>
<dbReference type="Gene3D" id="2.60.20.10">
    <property type="entry name" value="Crystallins"/>
    <property type="match status" value="6"/>
</dbReference>
<dbReference type="SUPFAM" id="SSF50370">
    <property type="entry name" value="Ricin B-like lectins"/>
    <property type="match status" value="1"/>
</dbReference>
<dbReference type="Pfam" id="PF00030">
    <property type="entry name" value="Crystall"/>
    <property type="match status" value="6"/>
</dbReference>
<organism evidence="5 6">
    <name type="scientific">Anabas testudineus</name>
    <name type="common">Climbing perch</name>
    <name type="synonym">Anthias testudineus</name>
    <dbReference type="NCBI Taxonomy" id="64144"/>
    <lineage>
        <taxon>Eukaryota</taxon>
        <taxon>Metazoa</taxon>
        <taxon>Chordata</taxon>
        <taxon>Craniata</taxon>
        <taxon>Vertebrata</taxon>
        <taxon>Euteleostomi</taxon>
        <taxon>Actinopterygii</taxon>
        <taxon>Neopterygii</taxon>
        <taxon>Teleostei</taxon>
        <taxon>Neoteleostei</taxon>
        <taxon>Acanthomorphata</taxon>
        <taxon>Anabantaria</taxon>
        <taxon>Anabantiformes</taxon>
        <taxon>Anabantoidei</taxon>
        <taxon>Anabantidae</taxon>
        <taxon>Anabas</taxon>
    </lineage>
</organism>
<reference evidence="5" key="1">
    <citation type="submission" date="2021-04" db="EMBL/GenBank/DDBJ databases">
        <authorList>
            <consortium name="Wellcome Sanger Institute Data Sharing"/>
        </authorList>
    </citation>
    <scope>NUCLEOTIDE SEQUENCE [LARGE SCALE GENOMIC DNA]</scope>
</reference>
<dbReference type="Pfam" id="PF00652">
    <property type="entry name" value="Ricin_B_lectin"/>
    <property type="match status" value="1"/>
</dbReference>
<feature type="domain" description="Beta/gamma crystallin 'Greek key'" evidence="4">
    <location>
        <begin position="1422"/>
        <end position="1466"/>
    </location>
</feature>
<feature type="compositionally biased region" description="Basic and acidic residues" evidence="3">
    <location>
        <begin position="425"/>
        <end position="452"/>
    </location>
</feature>
<dbReference type="GeneTree" id="ENSGT00940000155695"/>
<feature type="domain" description="Beta/gamma crystallin 'Greek key'" evidence="4">
    <location>
        <begin position="1247"/>
        <end position="1288"/>
    </location>
</feature>
<feature type="compositionally biased region" description="Polar residues" evidence="3">
    <location>
        <begin position="583"/>
        <end position="598"/>
    </location>
</feature>
<feature type="compositionally biased region" description="Polar residues" evidence="3">
    <location>
        <begin position="355"/>
        <end position="370"/>
    </location>
</feature>
<reference evidence="5" key="2">
    <citation type="submission" date="2025-08" db="UniProtKB">
        <authorList>
            <consortium name="Ensembl"/>
        </authorList>
    </citation>
    <scope>IDENTIFICATION</scope>
</reference>